<dbReference type="Proteomes" id="UP000807769">
    <property type="component" value="Unassembled WGS sequence"/>
</dbReference>
<evidence type="ECO:0000313" key="2">
    <source>
        <dbReference type="Proteomes" id="UP000807769"/>
    </source>
</evidence>
<accession>A0A9P7E2I8</accession>
<evidence type="ECO:0000313" key="1">
    <source>
        <dbReference type="EMBL" id="KAG1809698.1"/>
    </source>
</evidence>
<dbReference type="AlphaFoldDB" id="A0A9P7E2I8"/>
<comment type="caution">
    <text evidence="1">The sequence shown here is derived from an EMBL/GenBank/DDBJ whole genome shotgun (WGS) entry which is preliminary data.</text>
</comment>
<name>A0A9P7E2I8_9AGAM</name>
<gene>
    <name evidence="1" type="ORF">BJ212DRAFT_1379151</name>
</gene>
<organism evidence="1 2">
    <name type="scientific">Suillus subaureus</name>
    <dbReference type="NCBI Taxonomy" id="48587"/>
    <lineage>
        <taxon>Eukaryota</taxon>
        <taxon>Fungi</taxon>
        <taxon>Dikarya</taxon>
        <taxon>Basidiomycota</taxon>
        <taxon>Agaricomycotina</taxon>
        <taxon>Agaricomycetes</taxon>
        <taxon>Agaricomycetidae</taxon>
        <taxon>Boletales</taxon>
        <taxon>Suillineae</taxon>
        <taxon>Suillaceae</taxon>
        <taxon>Suillus</taxon>
    </lineage>
</organism>
<dbReference type="EMBL" id="JABBWG010000033">
    <property type="protein sequence ID" value="KAG1809698.1"/>
    <property type="molecule type" value="Genomic_DNA"/>
</dbReference>
<reference evidence="1" key="1">
    <citation type="journal article" date="2020" name="New Phytol.">
        <title>Comparative genomics reveals dynamic genome evolution in host specialist ectomycorrhizal fungi.</title>
        <authorList>
            <person name="Lofgren L.A."/>
            <person name="Nguyen N.H."/>
            <person name="Vilgalys R."/>
            <person name="Ruytinx J."/>
            <person name="Liao H.L."/>
            <person name="Branco S."/>
            <person name="Kuo A."/>
            <person name="LaButti K."/>
            <person name="Lipzen A."/>
            <person name="Andreopoulos W."/>
            <person name="Pangilinan J."/>
            <person name="Riley R."/>
            <person name="Hundley H."/>
            <person name="Na H."/>
            <person name="Barry K."/>
            <person name="Grigoriev I.V."/>
            <person name="Stajich J.E."/>
            <person name="Kennedy P.G."/>
        </authorList>
    </citation>
    <scope>NUCLEOTIDE SEQUENCE</scope>
    <source>
        <strain evidence="1">MN1</strain>
    </source>
</reference>
<dbReference type="RefSeq" id="XP_041189412.1">
    <property type="nucleotide sequence ID" value="XM_041336583.1"/>
</dbReference>
<sequence length="134" mass="14657">MTTQRPRLGSGTWTGSRLIGASQLYLLVLTIMTEMFSAAFRTSESSGGRTNLEKSGSMRMCKTTSSHCIVSCWTCGDWSSEDASNVLRRRKLICLNSSAKASQAAPEVHRSVCETVPNESRKIVRPCFTNSTAV</sequence>
<dbReference type="GeneID" id="64630600"/>
<proteinExistence type="predicted"/>
<protein>
    <submittedName>
        <fullName evidence="1">Uncharacterized protein</fullName>
    </submittedName>
</protein>
<keyword evidence="2" id="KW-1185">Reference proteome</keyword>